<evidence type="ECO:0000313" key="2">
    <source>
        <dbReference type="EMBL" id="HIH16342.1"/>
    </source>
</evidence>
<dbReference type="EMBL" id="DUGH01000073">
    <property type="protein sequence ID" value="HIH16342.1"/>
    <property type="molecule type" value="Genomic_DNA"/>
</dbReference>
<accession>A0A7J4JEZ3</accession>
<evidence type="ECO:0000313" key="3">
    <source>
        <dbReference type="EMBL" id="MBS3062515.1"/>
    </source>
</evidence>
<organism evidence="2 4">
    <name type="scientific">Candidatus Iainarchaeum sp</name>
    <dbReference type="NCBI Taxonomy" id="3101447"/>
    <lineage>
        <taxon>Archaea</taxon>
        <taxon>Candidatus Iainarchaeota</taxon>
        <taxon>Candidatus Iainarchaeia</taxon>
        <taxon>Candidatus Iainarchaeales</taxon>
        <taxon>Candidatus Iainarchaeaceae</taxon>
        <taxon>Candidatus Iainarchaeum</taxon>
    </lineage>
</organism>
<feature type="region of interest" description="Disordered" evidence="1">
    <location>
        <begin position="230"/>
        <end position="250"/>
    </location>
</feature>
<reference evidence="4" key="1">
    <citation type="journal article" date="2020" name="bioRxiv">
        <title>A rank-normalized archaeal taxonomy based on genome phylogeny resolves widespread incomplete and uneven classifications.</title>
        <authorList>
            <person name="Rinke C."/>
            <person name="Chuvochina M."/>
            <person name="Mussig A.J."/>
            <person name="Chaumeil P.-A."/>
            <person name="Waite D.W."/>
            <person name="Whitman W.B."/>
            <person name="Parks D.H."/>
            <person name="Hugenholtz P."/>
        </authorList>
    </citation>
    <scope>NUCLEOTIDE SEQUENCE [LARGE SCALE GENOMIC DNA]</scope>
</reference>
<gene>
    <name evidence="2" type="ORF">HA252_02975</name>
    <name evidence="3" type="ORF">J4203_01455</name>
</gene>
<reference evidence="3" key="2">
    <citation type="submission" date="2021-03" db="EMBL/GenBank/DDBJ databases">
        <authorList>
            <person name="Jaffe A."/>
        </authorList>
    </citation>
    <scope>NUCLEOTIDE SEQUENCE</scope>
    <source>
        <strain evidence="3">RIFCSPLOWO2_01_FULL_58_19</strain>
    </source>
</reference>
<name>A0A7J4JEZ3_9ARCH</name>
<dbReference type="Proteomes" id="UP000678237">
    <property type="component" value="Unassembled WGS sequence"/>
</dbReference>
<sequence>MRVKTAVLLVLLVALVIAVGCTALPAPSRQAAKPVQAKPLAVSPEEPKPVVEATMPAPPTTARECSVDEDCADSIACTYDFCEQGSATAECRHLNIGVCVGNDECCPAGCTHAEDRDCPETQTPPAPAPLPTTASVPGQPTVAGVPVAPAEGELFACGRDADCTLTVNGACDGALSVNKAWLSYWHEQAVKQWVAAGARACNEAQYTQGFQPYCYQGKCAKRTVLKPKNASTSVSSTSSTPPTQQTQADPYALTTGTSQEFAIDEKYAVFWGTGPYAGKKLQLLLKNLVRGPDGGLAYAVFNVVDVASGRTLSVKDPNSGSIGTSFFVHNVSGYYFAPLDAQNSPFMAKEFSLLGEGSTSNVVRVAWR</sequence>
<protein>
    <submittedName>
        <fullName evidence="2">Uncharacterized protein</fullName>
    </submittedName>
</protein>
<dbReference type="PROSITE" id="PS51257">
    <property type="entry name" value="PROKAR_LIPOPROTEIN"/>
    <property type="match status" value="1"/>
</dbReference>
<feature type="region of interest" description="Disordered" evidence="1">
    <location>
        <begin position="117"/>
        <end position="137"/>
    </location>
</feature>
<evidence type="ECO:0000256" key="1">
    <source>
        <dbReference type="SAM" id="MobiDB-lite"/>
    </source>
</evidence>
<reference evidence="3" key="3">
    <citation type="submission" date="2021-05" db="EMBL/GenBank/DDBJ databases">
        <title>Protein family content uncovers lineage relationships and bacterial pathway maintenance mechanisms in DPANN archaea.</title>
        <authorList>
            <person name="Castelle C.J."/>
            <person name="Meheust R."/>
            <person name="Jaffe A.L."/>
            <person name="Seitz K."/>
            <person name="Gong X."/>
            <person name="Baker B.J."/>
            <person name="Banfield J.F."/>
        </authorList>
    </citation>
    <scope>NUCLEOTIDE SEQUENCE</scope>
    <source>
        <strain evidence="3">RIFCSPLOWO2_01_FULL_58_19</strain>
    </source>
</reference>
<comment type="caution">
    <text evidence="2">The sequence shown here is derived from an EMBL/GenBank/DDBJ whole genome shotgun (WGS) entry which is preliminary data.</text>
</comment>
<dbReference type="Proteomes" id="UP000564964">
    <property type="component" value="Unassembled WGS sequence"/>
</dbReference>
<dbReference type="EMBL" id="JAGVWE010000002">
    <property type="protein sequence ID" value="MBS3062515.1"/>
    <property type="molecule type" value="Genomic_DNA"/>
</dbReference>
<dbReference type="AlphaFoldDB" id="A0A7J4JEZ3"/>
<feature type="region of interest" description="Disordered" evidence="1">
    <location>
        <begin position="32"/>
        <end position="59"/>
    </location>
</feature>
<proteinExistence type="predicted"/>
<feature type="compositionally biased region" description="Low complexity" evidence="1">
    <location>
        <begin position="231"/>
        <end position="247"/>
    </location>
</feature>
<evidence type="ECO:0000313" key="4">
    <source>
        <dbReference type="Proteomes" id="UP000564964"/>
    </source>
</evidence>